<dbReference type="InterPro" id="IPR029057">
    <property type="entry name" value="PRTase-like"/>
</dbReference>
<dbReference type="GO" id="GO:0016757">
    <property type="term" value="F:glycosyltransferase activity"/>
    <property type="evidence" value="ECO:0007669"/>
    <property type="project" value="UniProtKB-KW"/>
</dbReference>
<evidence type="ECO:0000313" key="3">
    <source>
        <dbReference type="EMBL" id="KKN22993.1"/>
    </source>
</evidence>
<evidence type="ECO:0000256" key="2">
    <source>
        <dbReference type="ARBA" id="ARBA00022679"/>
    </source>
</evidence>
<evidence type="ECO:0008006" key="4">
    <source>
        <dbReference type="Google" id="ProtNLM"/>
    </source>
</evidence>
<dbReference type="EMBL" id="LAZR01003013">
    <property type="protein sequence ID" value="KKN22993.1"/>
    <property type="molecule type" value="Genomic_DNA"/>
</dbReference>
<sequence length="163" mass="18608">MSNKKIITWKQFRELVVQLEKKIEWNSNINDIYGIPRGGQYVALMLSEISGIPLTDHIDSRTFVVDDIADSGSTLARFHGKGCGVATLHVKPRSMVKPHYWVEETEDYIIYPYEAAANEDVEDNIRRILQFLGVYKVTDGQLLSLKHSVLKFVRDWGVINGKV</sequence>
<dbReference type="PANTHER" id="PTHR43363">
    <property type="entry name" value="HYPOXANTHINE PHOSPHORIBOSYLTRANSFERASE"/>
    <property type="match status" value="1"/>
</dbReference>
<dbReference type="PANTHER" id="PTHR43363:SF1">
    <property type="entry name" value="HYPOXANTHINE-GUANINE PHOSPHORIBOSYLTRANSFERASE"/>
    <property type="match status" value="1"/>
</dbReference>
<proteinExistence type="predicted"/>
<comment type="caution">
    <text evidence="3">The sequence shown here is derived from an EMBL/GenBank/DDBJ whole genome shotgun (WGS) entry which is preliminary data.</text>
</comment>
<gene>
    <name evidence="3" type="ORF">LCGC14_0909640</name>
</gene>
<evidence type="ECO:0000256" key="1">
    <source>
        <dbReference type="ARBA" id="ARBA00022676"/>
    </source>
</evidence>
<keyword evidence="2" id="KW-0808">Transferase</keyword>
<name>A0A0F9S0V4_9ZZZZ</name>
<dbReference type="AlphaFoldDB" id="A0A0F9S0V4"/>
<protein>
    <recommendedName>
        <fullName evidence="4">Phosphoribosyltransferase domain-containing protein</fullName>
    </recommendedName>
</protein>
<keyword evidence="1" id="KW-0328">Glycosyltransferase</keyword>
<reference evidence="3" key="1">
    <citation type="journal article" date="2015" name="Nature">
        <title>Complex archaea that bridge the gap between prokaryotes and eukaryotes.</title>
        <authorList>
            <person name="Spang A."/>
            <person name="Saw J.H."/>
            <person name="Jorgensen S.L."/>
            <person name="Zaremba-Niedzwiedzka K."/>
            <person name="Martijn J."/>
            <person name="Lind A.E."/>
            <person name="van Eijk R."/>
            <person name="Schleper C."/>
            <person name="Guy L."/>
            <person name="Ettema T.J."/>
        </authorList>
    </citation>
    <scope>NUCLEOTIDE SEQUENCE</scope>
</reference>
<dbReference type="Gene3D" id="3.40.50.2020">
    <property type="match status" value="2"/>
</dbReference>
<accession>A0A0F9S0V4</accession>
<dbReference type="SUPFAM" id="SSF53271">
    <property type="entry name" value="PRTase-like"/>
    <property type="match status" value="1"/>
</dbReference>
<organism evidence="3">
    <name type="scientific">marine sediment metagenome</name>
    <dbReference type="NCBI Taxonomy" id="412755"/>
    <lineage>
        <taxon>unclassified sequences</taxon>
        <taxon>metagenomes</taxon>
        <taxon>ecological metagenomes</taxon>
    </lineage>
</organism>